<dbReference type="HOGENOM" id="CLU_3130603_0_0_1"/>
<dbReference type="PANTHER" id="PTHR23084">
    <property type="entry name" value="PHOSPHATIDYLINOSITOL-4-PHOSPHATE 5-KINASE RELATED"/>
    <property type="match status" value="1"/>
</dbReference>
<dbReference type="SMART" id="SM00698">
    <property type="entry name" value="MORN"/>
    <property type="match status" value="2"/>
</dbReference>
<keyword evidence="3" id="KW-1185">Reference proteome</keyword>
<sequence>MVKDGGTYAGELENGLRHGRGKHHYANGDVYVGCFENDKRHGIGRLTLAN</sequence>
<dbReference type="Gene3D" id="2.20.110.10">
    <property type="entry name" value="Histone H3 K4-specific methyltransferase SET7/9 N-terminal domain"/>
    <property type="match status" value="1"/>
</dbReference>
<proteinExistence type="predicted"/>
<dbReference type="Proteomes" id="UP000011087">
    <property type="component" value="Unassembled WGS sequence"/>
</dbReference>
<evidence type="ECO:0000313" key="3">
    <source>
        <dbReference type="Proteomes" id="UP000011087"/>
    </source>
</evidence>
<accession>A0A0C3TDZ0</accession>
<protein>
    <submittedName>
        <fullName evidence="2">Uncharacterized protein</fullName>
    </submittedName>
</protein>
<dbReference type="SUPFAM" id="SSF82185">
    <property type="entry name" value="Histone H3 K4-specific methyltransferase SET7/9 N-terminal domain"/>
    <property type="match status" value="1"/>
</dbReference>
<dbReference type="PANTHER" id="PTHR23084:SF263">
    <property type="entry name" value="MORN REPEAT-CONTAINING PROTEIN 1"/>
    <property type="match status" value="1"/>
</dbReference>
<dbReference type="InterPro" id="IPR003409">
    <property type="entry name" value="MORN"/>
</dbReference>
<evidence type="ECO:0000313" key="2">
    <source>
        <dbReference type="EnsemblProtists" id="EKX42128"/>
    </source>
</evidence>
<organism evidence="2 3">
    <name type="scientific">Guillardia theta (strain CCMP2712)</name>
    <name type="common">Cryptophyte</name>
    <dbReference type="NCBI Taxonomy" id="905079"/>
    <lineage>
        <taxon>Eukaryota</taxon>
        <taxon>Cryptophyceae</taxon>
        <taxon>Pyrenomonadales</taxon>
        <taxon>Geminigeraceae</taxon>
        <taxon>Guillardia</taxon>
    </lineage>
</organism>
<keyword evidence="1" id="KW-0677">Repeat</keyword>
<name>A0A0C3TDZ0_GUITC</name>
<evidence type="ECO:0000256" key="1">
    <source>
        <dbReference type="ARBA" id="ARBA00022737"/>
    </source>
</evidence>
<reference evidence="3" key="2">
    <citation type="submission" date="2012-11" db="EMBL/GenBank/DDBJ databases">
        <authorList>
            <person name="Kuo A."/>
            <person name="Curtis B.A."/>
            <person name="Tanifuji G."/>
            <person name="Burki F."/>
            <person name="Gruber A."/>
            <person name="Irimia M."/>
            <person name="Maruyama S."/>
            <person name="Arias M.C."/>
            <person name="Ball S.G."/>
            <person name="Gile G.H."/>
            <person name="Hirakawa Y."/>
            <person name="Hopkins J.F."/>
            <person name="Rensing S.A."/>
            <person name="Schmutz J."/>
            <person name="Symeonidi A."/>
            <person name="Elias M."/>
            <person name="Eveleigh R.J."/>
            <person name="Herman E.K."/>
            <person name="Klute M.J."/>
            <person name="Nakayama T."/>
            <person name="Obornik M."/>
            <person name="Reyes-Prieto A."/>
            <person name="Armbrust E.V."/>
            <person name="Aves S.J."/>
            <person name="Beiko R.G."/>
            <person name="Coutinho P."/>
            <person name="Dacks J.B."/>
            <person name="Durnford D.G."/>
            <person name="Fast N.M."/>
            <person name="Green B.R."/>
            <person name="Grisdale C."/>
            <person name="Hempe F."/>
            <person name="Henrissat B."/>
            <person name="Hoppner M.P."/>
            <person name="Ishida K.-I."/>
            <person name="Kim E."/>
            <person name="Koreny L."/>
            <person name="Kroth P.G."/>
            <person name="Liu Y."/>
            <person name="Malik S.-B."/>
            <person name="Maier U.G."/>
            <person name="McRose D."/>
            <person name="Mock T."/>
            <person name="Neilson J.A."/>
            <person name="Onodera N.T."/>
            <person name="Poole A.M."/>
            <person name="Pritham E.J."/>
            <person name="Richards T.A."/>
            <person name="Rocap G."/>
            <person name="Roy S.W."/>
            <person name="Sarai C."/>
            <person name="Schaack S."/>
            <person name="Shirato S."/>
            <person name="Slamovits C.H."/>
            <person name="Spencer D.F."/>
            <person name="Suzuki S."/>
            <person name="Worden A.Z."/>
            <person name="Zauner S."/>
            <person name="Barry K."/>
            <person name="Bell C."/>
            <person name="Bharti A.K."/>
            <person name="Crow J.A."/>
            <person name="Grimwood J."/>
            <person name="Kramer R."/>
            <person name="Lindquist E."/>
            <person name="Lucas S."/>
            <person name="Salamov A."/>
            <person name="McFadden G.I."/>
            <person name="Lane C.E."/>
            <person name="Keeling P.J."/>
            <person name="Gray M.W."/>
            <person name="Grigoriev I.V."/>
            <person name="Archibald J.M."/>
        </authorList>
    </citation>
    <scope>NUCLEOTIDE SEQUENCE</scope>
    <source>
        <strain evidence="3">CCMP2712</strain>
    </source>
</reference>
<dbReference type="Pfam" id="PF02493">
    <property type="entry name" value="MORN"/>
    <property type="match status" value="2"/>
</dbReference>
<dbReference type="PaxDb" id="55529-EKX42128"/>
<dbReference type="EnsemblProtists" id="EKX42128">
    <property type="protein sequence ID" value="EKX42128"/>
    <property type="gene ID" value="GUITHDRAFT_56844"/>
</dbReference>
<reference evidence="2" key="3">
    <citation type="submission" date="2016-03" db="UniProtKB">
        <authorList>
            <consortium name="EnsemblProtists"/>
        </authorList>
    </citation>
    <scope>IDENTIFICATION</scope>
</reference>
<reference evidence="3" key="1">
    <citation type="journal article" date="2012" name="Nature">
        <title>Algal genomes reveal evolutionary mosaicism and the fate of nucleomorphs.</title>
        <authorList>
            <consortium name="DOE Joint Genome Institute"/>
            <person name="Curtis B.A."/>
            <person name="Tanifuji G."/>
            <person name="Burki F."/>
            <person name="Gruber A."/>
            <person name="Irimia M."/>
            <person name="Maruyama S."/>
            <person name="Arias M.C."/>
            <person name="Ball S.G."/>
            <person name="Gile G.H."/>
            <person name="Hirakawa Y."/>
            <person name="Hopkins J.F."/>
            <person name="Kuo A."/>
            <person name="Rensing S.A."/>
            <person name="Schmutz J."/>
            <person name="Symeonidi A."/>
            <person name="Elias M."/>
            <person name="Eveleigh R.J."/>
            <person name="Herman E.K."/>
            <person name="Klute M.J."/>
            <person name="Nakayama T."/>
            <person name="Obornik M."/>
            <person name="Reyes-Prieto A."/>
            <person name="Armbrust E.V."/>
            <person name="Aves S.J."/>
            <person name="Beiko R.G."/>
            <person name="Coutinho P."/>
            <person name="Dacks J.B."/>
            <person name="Durnford D.G."/>
            <person name="Fast N.M."/>
            <person name="Green B.R."/>
            <person name="Grisdale C.J."/>
            <person name="Hempel F."/>
            <person name="Henrissat B."/>
            <person name="Hoppner M.P."/>
            <person name="Ishida K."/>
            <person name="Kim E."/>
            <person name="Koreny L."/>
            <person name="Kroth P.G."/>
            <person name="Liu Y."/>
            <person name="Malik S.B."/>
            <person name="Maier U.G."/>
            <person name="McRose D."/>
            <person name="Mock T."/>
            <person name="Neilson J.A."/>
            <person name="Onodera N.T."/>
            <person name="Poole A.M."/>
            <person name="Pritham E.J."/>
            <person name="Richards T.A."/>
            <person name="Rocap G."/>
            <person name="Roy S.W."/>
            <person name="Sarai C."/>
            <person name="Schaack S."/>
            <person name="Shirato S."/>
            <person name="Slamovits C.H."/>
            <person name="Spencer D.F."/>
            <person name="Suzuki S."/>
            <person name="Worden A.Z."/>
            <person name="Zauner S."/>
            <person name="Barry K."/>
            <person name="Bell C."/>
            <person name="Bharti A.K."/>
            <person name="Crow J.A."/>
            <person name="Grimwood J."/>
            <person name="Kramer R."/>
            <person name="Lindquist E."/>
            <person name="Lucas S."/>
            <person name="Salamov A."/>
            <person name="McFadden G.I."/>
            <person name="Lane C.E."/>
            <person name="Keeling P.J."/>
            <person name="Gray M.W."/>
            <person name="Grigoriev I.V."/>
            <person name="Archibald J.M."/>
        </authorList>
    </citation>
    <scope>NUCLEOTIDE SEQUENCE</scope>
    <source>
        <strain evidence="3">CCMP2712</strain>
    </source>
</reference>
<dbReference type="OrthoDB" id="270720at2759"/>